<feature type="region of interest" description="Disordered" evidence="1">
    <location>
        <begin position="213"/>
        <end position="269"/>
    </location>
</feature>
<evidence type="ECO:0000313" key="6">
    <source>
        <dbReference type="Proteomes" id="UP000639772"/>
    </source>
</evidence>
<dbReference type="PANTHER" id="PTHR46691">
    <property type="entry name" value="HIGH MOBILITY GROUP B PROTEIN 9"/>
    <property type="match status" value="1"/>
</dbReference>
<feature type="compositionally biased region" description="Polar residues" evidence="1">
    <location>
        <begin position="213"/>
        <end position="225"/>
    </location>
</feature>
<dbReference type="EMBL" id="JADCNM010000030">
    <property type="protein sequence ID" value="KAG0452072.1"/>
    <property type="molecule type" value="Genomic_DNA"/>
</dbReference>
<protein>
    <recommendedName>
        <fullName evidence="2">ARID domain-containing protein</fullName>
    </recommendedName>
</protein>
<dbReference type="InterPro" id="IPR036431">
    <property type="entry name" value="ARID_dom_sf"/>
</dbReference>
<feature type="domain" description="ARID" evidence="2">
    <location>
        <begin position="38"/>
        <end position="129"/>
    </location>
</feature>
<evidence type="ECO:0000313" key="4">
    <source>
        <dbReference type="EMBL" id="KAG0452072.1"/>
    </source>
</evidence>
<dbReference type="Gene3D" id="1.10.150.60">
    <property type="entry name" value="ARID DNA-binding domain"/>
    <property type="match status" value="1"/>
</dbReference>
<feature type="region of interest" description="Disordered" evidence="1">
    <location>
        <begin position="1"/>
        <end position="22"/>
    </location>
</feature>
<evidence type="ECO:0000313" key="3">
    <source>
        <dbReference type="EMBL" id="KAG0452044.1"/>
    </source>
</evidence>
<dbReference type="Proteomes" id="UP000636800">
    <property type="component" value="Unassembled WGS sequence"/>
</dbReference>
<dbReference type="InterPro" id="IPR001606">
    <property type="entry name" value="ARID_dom"/>
</dbReference>
<dbReference type="SMART" id="SM01014">
    <property type="entry name" value="ARID"/>
    <property type="match status" value="1"/>
</dbReference>
<dbReference type="InterPro" id="IPR045303">
    <property type="entry name" value="ARID_HMGB9-like"/>
</dbReference>
<dbReference type="SUPFAM" id="SSF46774">
    <property type="entry name" value="ARID-like"/>
    <property type="match status" value="1"/>
</dbReference>
<comment type="caution">
    <text evidence="4">The sequence shown here is derived from an EMBL/GenBank/DDBJ whole genome shotgun (WGS) entry which is preliminary data.</text>
</comment>
<evidence type="ECO:0000259" key="2">
    <source>
        <dbReference type="PROSITE" id="PS51011"/>
    </source>
</evidence>
<dbReference type="CDD" id="cd16872">
    <property type="entry name" value="ARID_HMGB9-like"/>
    <property type="match status" value="1"/>
</dbReference>
<dbReference type="EMBL" id="JADCNL010000030">
    <property type="protein sequence ID" value="KAG0452044.1"/>
    <property type="molecule type" value="Genomic_DNA"/>
</dbReference>
<dbReference type="Pfam" id="PF01388">
    <property type="entry name" value="ARID"/>
    <property type="match status" value="1"/>
</dbReference>
<dbReference type="SMART" id="SM00501">
    <property type="entry name" value="BRIGHT"/>
    <property type="match status" value="1"/>
</dbReference>
<dbReference type="PROSITE" id="PS51011">
    <property type="entry name" value="ARID"/>
    <property type="match status" value="1"/>
</dbReference>
<dbReference type="PANTHER" id="PTHR46691:SF6">
    <property type="entry name" value="HIGH MOBILITY GROUP B PROTEIN 10-RELATED"/>
    <property type="match status" value="1"/>
</dbReference>
<dbReference type="AlphaFoldDB" id="A0A835PI63"/>
<dbReference type="OrthoDB" id="338531at2759"/>
<feature type="compositionally biased region" description="Basic and acidic residues" evidence="1">
    <location>
        <begin position="234"/>
        <end position="245"/>
    </location>
</feature>
<proteinExistence type="predicted"/>
<name>A0A835PI63_VANPL</name>
<evidence type="ECO:0000313" key="5">
    <source>
        <dbReference type="Proteomes" id="UP000636800"/>
    </source>
</evidence>
<accession>A0A835PI63</accession>
<reference evidence="5 6" key="1">
    <citation type="journal article" date="2020" name="Nat. Food">
        <title>A phased Vanilla planifolia genome enables genetic improvement of flavour and production.</title>
        <authorList>
            <person name="Hasing T."/>
            <person name="Tang H."/>
            <person name="Brym M."/>
            <person name="Khazi F."/>
            <person name="Huang T."/>
            <person name="Chambers A.H."/>
        </authorList>
    </citation>
    <scope>NUCLEOTIDE SEQUENCE [LARGE SCALE GENOMIC DNA]</scope>
    <source>
        <tissue evidence="4">Leaf</tissue>
    </source>
</reference>
<dbReference type="GO" id="GO:0003677">
    <property type="term" value="F:DNA binding"/>
    <property type="evidence" value="ECO:0007669"/>
    <property type="project" value="InterPro"/>
</dbReference>
<dbReference type="Proteomes" id="UP000639772">
    <property type="component" value="Unassembled WGS sequence"/>
</dbReference>
<evidence type="ECO:0000256" key="1">
    <source>
        <dbReference type="SAM" id="MobiDB-lite"/>
    </source>
</evidence>
<keyword evidence="5" id="KW-1185">Reference proteome</keyword>
<sequence>MSHDSGQPLPITSPPLAAVPAETSPTSVPSIASYQDVVLNENLFMETLKALHISSGTKFMVPKVGGKPLNLHRLFVEVTVRGGLQRVISDRVWKDVISAFNFPSTITNGSFILRKYYISLLQHYEEVYFFRSKDLATKGTNCANSNSLPKTSQLQTVIAHGNSGGNLAGNPPLQIGSLLRGVIKGKFEDGYLVTALHGSETLSGVLYHIPEHSSSGQALPSSSFGQLKRKRSLRSMEEKISKQLEDLWNGLTQPKNKDVQETPENTTQP</sequence>
<gene>
    <name evidence="4" type="ORF">HPP92_025883</name>
    <name evidence="3" type="ORF">HPP92_026168</name>
</gene>
<organism evidence="4 6">
    <name type="scientific">Vanilla planifolia</name>
    <name type="common">Vanilla</name>
    <dbReference type="NCBI Taxonomy" id="51239"/>
    <lineage>
        <taxon>Eukaryota</taxon>
        <taxon>Viridiplantae</taxon>
        <taxon>Streptophyta</taxon>
        <taxon>Embryophyta</taxon>
        <taxon>Tracheophyta</taxon>
        <taxon>Spermatophyta</taxon>
        <taxon>Magnoliopsida</taxon>
        <taxon>Liliopsida</taxon>
        <taxon>Asparagales</taxon>
        <taxon>Orchidaceae</taxon>
        <taxon>Vanilloideae</taxon>
        <taxon>Vanilleae</taxon>
        <taxon>Vanilla</taxon>
    </lineage>
</organism>